<evidence type="ECO:0000313" key="2">
    <source>
        <dbReference type="EMBL" id="MBB6633427.1"/>
    </source>
</evidence>
<evidence type="ECO:0000256" key="1">
    <source>
        <dbReference type="SAM" id="MobiDB-lite"/>
    </source>
</evidence>
<proteinExistence type="predicted"/>
<gene>
    <name evidence="2" type="ORF">H7B67_04830</name>
</gene>
<dbReference type="EMBL" id="JACJVQ010000005">
    <property type="protein sequence ID" value="MBB6633427.1"/>
    <property type="molecule type" value="Genomic_DNA"/>
</dbReference>
<reference evidence="2 3" key="1">
    <citation type="submission" date="2020-08" db="EMBL/GenBank/DDBJ databases">
        <title>Cohnella phylogeny.</title>
        <authorList>
            <person name="Dunlap C."/>
        </authorList>
    </citation>
    <scope>NUCLEOTIDE SEQUENCE [LARGE SCALE GENOMIC DNA]</scope>
    <source>
        <strain evidence="2 3">DSM 25241</strain>
    </source>
</reference>
<sequence>MANPTVYVVHCVDAEGPLQESMASSSERDDSVHSESTSSEFRGRYADPTGQGWIYNWFVTSRPRSEEDKLTAGEGAHSVLDRYSQLALTSFSGLDEVHWHFRPSAFHGGSPDAGASLLHYPEMTDIMARFLLERGWFPTCFHPGPYAERPDTHWFLEQWIPFDYANRSVSRYRGGSRPSPGDEGSSLEWRRAVWDWSHYRPSYDDIQREGYCNRTIFKCLPAGNHERRLDQAEVELAFRRADEGYPTVLAFSSHDSMDLRPAVEGVYGLLKEAQRKFPNVRWEHSGALNAARQCLGLRDPRPLELDAEFERTASGLALKVRSNKPTFGSQPFLALKTKDGRFHHGSFETIAHRREWICKLEESGLPPESISRIGIASSDAYGHVHVSLFQGDGTPILPLSILLNVESDCESTLSNEEMIG</sequence>
<accession>A0A841SUX5</accession>
<name>A0A841SUX5_9BACL</name>
<dbReference type="AlphaFoldDB" id="A0A841SUX5"/>
<dbReference type="Proteomes" id="UP000535838">
    <property type="component" value="Unassembled WGS sequence"/>
</dbReference>
<protein>
    <submittedName>
        <fullName evidence="2">Uncharacterized protein</fullName>
    </submittedName>
</protein>
<evidence type="ECO:0000313" key="3">
    <source>
        <dbReference type="Proteomes" id="UP000535838"/>
    </source>
</evidence>
<keyword evidence="3" id="KW-1185">Reference proteome</keyword>
<organism evidence="2 3">
    <name type="scientific">Cohnella thailandensis</name>
    <dbReference type="NCBI Taxonomy" id="557557"/>
    <lineage>
        <taxon>Bacteria</taxon>
        <taxon>Bacillati</taxon>
        <taxon>Bacillota</taxon>
        <taxon>Bacilli</taxon>
        <taxon>Bacillales</taxon>
        <taxon>Paenibacillaceae</taxon>
        <taxon>Cohnella</taxon>
    </lineage>
</organism>
<comment type="caution">
    <text evidence="2">The sequence shown here is derived from an EMBL/GenBank/DDBJ whole genome shotgun (WGS) entry which is preliminary data.</text>
</comment>
<dbReference type="RefSeq" id="WP_185118672.1">
    <property type="nucleotide sequence ID" value="NZ_JACJVQ010000005.1"/>
</dbReference>
<feature type="region of interest" description="Disordered" evidence="1">
    <location>
        <begin position="18"/>
        <end position="42"/>
    </location>
</feature>